<dbReference type="GO" id="GO:0005886">
    <property type="term" value="C:plasma membrane"/>
    <property type="evidence" value="ECO:0007669"/>
    <property type="project" value="TreeGrafter"/>
</dbReference>
<keyword evidence="8" id="KW-1185">Reference proteome</keyword>
<evidence type="ECO:0000256" key="5">
    <source>
        <dbReference type="ARBA" id="ARBA00023170"/>
    </source>
</evidence>
<dbReference type="Pfam" id="PF01404">
    <property type="entry name" value="Ephrin_lbd"/>
    <property type="match status" value="1"/>
</dbReference>
<dbReference type="InterPro" id="IPR008979">
    <property type="entry name" value="Galactose-bd-like_sf"/>
</dbReference>
<dbReference type="PANTHER" id="PTHR46877:SF14">
    <property type="entry name" value="RECEPTOR PROTEIN-TYROSINE KINASE"/>
    <property type="match status" value="1"/>
</dbReference>
<gene>
    <name evidence="7" type="primary">Ephb4_0</name>
    <name evidence="7" type="ORF">PODSTR_R15216</name>
</gene>
<dbReference type="PANTHER" id="PTHR46877">
    <property type="entry name" value="EPH RECEPTOR A5"/>
    <property type="match status" value="1"/>
</dbReference>
<sequence>PPCPPQWEELSGLDEELHSPVRTFEVCSWGAPPGPPGPPQDSWLRTGWVPRRGATHVYAELRFTLLACDSAPRPRARRH</sequence>
<evidence type="ECO:0000256" key="4">
    <source>
        <dbReference type="ARBA" id="ARBA00023136"/>
    </source>
</evidence>
<keyword evidence="5" id="KW-0675">Receptor</keyword>
<reference evidence="7 8" key="1">
    <citation type="submission" date="2020-02" db="EMBL/GenBank/DDBJ databases">
        <title>Bird 10,000 Genomes (B10K) Project - Family phase.</title>
        <authorList>
            <person name="Zhang G."/>
        </authorList>
    </citation>
    <scope>NUCLEOTIDE SEQUENCE [LARGE SCALE GENOMIC DNA]</scope>
    <source>
        <strain evidence="7">B10K-DU-001-40</strain>
        <tissue evidence="7">Muscle</tissue>
    </source>
</reference>
<dbReference type="GO" id="GO:0005005">
    <property type="term" value="F:transmembrane-ephrin receptor activity"/>
    <property type="evidence" value="ECO:0007669"/>
    <property type="project" value="TreeGrafter"/>
</dbReference>
<dbReference type="OrthoDB" id="4062651at2759"/>
<feature type="domain" description="Eph LBD" evidence="6">
    <location>
        <begin position="1"/>
        <end position="79"/>
    </location>
</feature>
<dbReference type="Gene3D" id="2.60.120.260">
    <property type="entry name" value="Galactose-binding domain-like"/>
    <property type="match status" value="1"/>
</dbReference>
<dbReference type="InterPro" id="IPR001090">
    <property type="entry name" value="Ephrin_rcpt_lig-bd_dom"/>
</dbReference>
<keyword evidence="3" id="KW-0067">ATP-binding</keyword>
<evidence type="ECO:0000256" key="2">
    <source>
        <dbReference type="ARBA" id="ARBA00022741"/>
    </source>
</evidence>
<evidence type="ECO:0000313" key="7">
    <source>
        <dbReference type="EMBL" id="NXX15760.1"/>
    </source>
</evidence>
<dbReference type="EMBL" id="VZTK01013411">
    <property type="protein sequence ID" value="NXX15760.1"/>
    <property type="molecule type" value="Genomic_DNA"/>
</dbReference>
<dbReference type="GO" id="GO:0007411">
    <property type="term" value="P:axon guidance"/>
    <property type="evidence" value="ECO:0007669"/>
    <property type="project" value="TreeGrafter"/>
</dbReference>
<dbReference type="GO" id="GO:0030425">
    <property type="term" value="C:dendrite"/>
    <property type="evidence" value="ECO:0007669"/>
    <property type="project" value="TreeGrafter"/>
</dbReference>
<keyword evidence="2" id="KW-0547">Nucleotide-binding</keyword>
<accession>A0A7L4GTC8</accession>
<evidence type="ECO:0000313" key="8">
    <source>
        <dbReference type="Proteomes" id="UP000584326"/>
    </source>
</evidence>
<proteinExistence type="predicted"/>
<feature type="non-terminal residue" evidence="7">
    <location>
        <position position="79"/>
    </location>
</feature>
<dbReference type="InterPro" id="IPR050449">
    <property type="entry name" value="Ephrin_rcpt_TKs"/>
</dbReference>
<protein>
    <submittedName>
        <fullName evidence="7">EPHB4 protein</fullName>
    </submittedName>
</protein>
<evidence type="ECO:0000259" key="6">
    <source>
        <dbReference type="PROSITE" id="PS51550"/>
    </source>
</evidence>
<evidence type="ECO:0000256" key="1">
    <source>
        <dbReference type="ARBA" id="ARBA00004167"/>
    </source>
</evidence>
<dbReference type="SUPFAM" id="SSF49785">
    <property type="entry name" value="Galactose-binding domain-like"/>
    <property type="match status" value="1"/>
</dbReference>
<comment type="subcellular location">
    <subcellularLocation>
        <location evidence="1">Membrane</location>
        <topology evidence="1">Single-pass membrane protein</topology>
    </subcellularLocation>
</comment>
<keyword evidence="4" id="KW-0472">Membrane</keyword>
<organism evidence="7 8">
    <name type="scientific">Podargus strigoides</name>
    <name type="common">Tawny frogmouth</name>
    <name type="synonym">Caprimulgus strigoides</name>
    <dbReference type="NCBI Taxonomy" id="8905"/>
    <lineage>
        <taxon>Eukaryota</taxon>
        <taxon>Metazoa</taxon>
        <taxon>Chordata</taxon>
        <taxon>Craniata</taxon>
        <taxon>Vertebrata</taxon>
        <taxon>Euteleostomi</taxon>
        <taxon>Archelosauria</taxon>
        <taxon>Archosauria</taxon>
        <taxon>Dinosauria</taxon>
        <taxon>Saurischia</taxon>
        <taxon>Theropoda</taxon>
        <taxon>Coelurosauria</taxon>
        <taxon>Aves</taxon>
        <taxon>Neognathae</taxon>
        <taxon>Neoaves</taxon>
        <taxon>Strisores</taxon>
        <taxon>Caprimulgiformes</taxon>
        <taxon>Podargidae</taxon>
        <taxon>Podargus</taxon>
    </lineage>
</organism>
<feature type="non-terminal residue" evidence="7">
    <location>
        <position position="1"/>
    </location>
</feature>
<dbReference type="Proteomes" id="UP000584326">
    <property type="component" value="Unassembled WGS sequence"/>
</dbReference>
<comment type="caution">
    <text evidence="7">The sequence shown here is derived from an EMBL/GenBank/DDBJ whole genome shotgun (WGS) entry which is preliminary data.</text>
</comment>
<dbReference type="GO" id="GO:0005524">
    <property type="term" value="F:ATP binding"/>
    <property type="evidence" value="ECO:0007669"/>
    <property type="project" value="UniProtKB-KW"/>
</dbReference>
<dbReference type="PROSITE" id="PS51550">
    <property type="entry name" value="EPH_LBD"/>
    <property type="match status" value="1"/>
</dbReference>
<name>A0A7L4GTC8_PODST</name>
<dbReference type="AlphaFoldDB" id="A0A7L4GTC8"/>
<evidence type="ECO:0000256" key="3">
    <source>
        <dbReference type="ARBA" id="ARBA00022840"/>
    </source>
</evidence>